<dbReference type="Pfam" id="PF21050">
    <property type="entry name" value="ARMC9_ARM"/>
    <property type="match status" value="1"/>
</dbReference>
<feature type="compositionally biased region" description="Polar residues" evidence="9">
    <location>
        <begin position="783"/>
        <end position="799"/>
    </location>
</feature>
<evidence type="ECO:0000256" key="4">
    <source>
        <dbReference type="ARBA" id="ARBA00022490"/>
    </source>
</evidence>
<dbReference type="InterPro" id="IPR056327">
    <property type="entry name" value="ARMC9_CTLH-like_dom"/>
</dbReference>
<dbReference type="PANTHER" id="PTHR14881:SF4">
    <property type="entry name" value="LISH DOMAIN-CONTAINING PROTEIN ARMC9"/>
    <property type="match status" value="1"/>
</dbReference>
<sequence>MGDILAFEADILGLVKEYLNYGDFQDTLKCFASECKVKGKPLPRSSGSAITDSKTLLIQKDLITAFEDGDRKTFFELWEEHIPAETRNNDPLSQKLTFYLQIHFAIFPLKHSIGRIDRAECEDRISNFKIYLETSGAALSQTTEFLPFYALPFVPNPAAHPSFKEIFQESWEPELKIRLEKFLSLSLKAASTPRLIALYRDGTQSNRESFQHLQQQLMESEHRAIIYMKRFNKMQADYHNLIGVTAELVDSLEATINGKLITPEYLQSVCVRLFNSQMRQSATHSIDFTRPGTGCQYVSPYRTENASSMLRASIVPTKSEEVPLLPSLDYEKLKKDLVFGSDRLKVLLLQALRWRLTRSQSGEQRDTMLQAYISNDLLDCHRNEQKNVLKLLRYNNEVVRQYTARLINAFASLANGRVYLSQHPRLLLTLEETLKLEEKDSITRENVLGTLQKLSLRSCMQSAMIQDGLVFWLVQDLEDTDSLSDYTVEYAIALLMNLCLRKAGKKMCAKAPGHVLRVLSDLLHHENHEIRSYVNGALYSILSVPSIREEARSMGMQEVLKCFIKEGNTDMNRQFEFIMRQLGSEEQFDETEDEDEVEDEEDGEDVMEVDLDKDEALLPQAGELTGEKLLTSEYLGIMTHTLKKTTLPALLQSIDEPLQRPVTPRSHRSVYTTSENVVLPLLPSHSFRVSKVSSSNSRPSTRSGSRPSSSDYCVSSASIDSESSQIFSPTSRLDQRGAMSPSSPRILDLGLEKSNGHTSSRTWQTPSPEVQSISPRKAKTPSIAPQFSQSGPQQTSRPTSAGSSTRSRQSSQSYRKSDSPGTSFKGANANKKTG</sequence>
<keyword evidence="7" id="KW-0966">Cell projection</keyword>
<feature type="compositionally biased region" description="Low complexity" evidence="9">
    <location>
        <begin position="688"/>
        <end position="728"/>
    </location>
</feature>
<feature type="compositionally biased region" description="Low complexity" evidence="9">
    <location>
        <begin position="800"/>
        <end position="814"/>
    </location>
</feature>
<comment type="function">
    <text evidence="8">Involved in ciliogenesis. It is required for appropriate acetylation and polyglutamylation of ciliary microtubules, and regulation of cilium length. Acts as a positive regulator of hedgehog (Hh)signaling.</text>
</comment>
<evidence type="ECO:0000313" key="13">
    <source>
        <dbReference type="Proteomes" id="UP000694569"/>
    </source>
</evidence>
<feature type="region of interest" description="Disordered" evidence="9">
    <location>
        <begin position="688"/>
        <end position="834"/>
    </location>
</feature>
<name>A0A8C5QK98_9ANUR</name>
<evidence type="ECO:0000256" key="3">
    <source>
        <dbReference type="ARBA" id="ARBA00021146"/>
    </source>
</evidence>
<dbReference type="GeneTree" id="ENSGT00390000018026"/>
<keyword evidence="5" id="KW-0970">Cilium biogenesis/degradation</keyword>
<organism evidence="12 13">
    <name type="scientific">Leptobrachium leishanense</name>
    <name type="common">Leishan spiny toad</name>
    <dbReference type="NCBI Taxonomy" id="445787"/>
    <lineage>
        <taxon>Eukaryota</taxon>
        <taxon>Metazoa</taxon>
        <taxon>Chordata</taxon>
        <taxon>Craniata</taxon>
        <taxon>Vertebrata</taxon>
        <taxon>Euteleostomi</taxon>
        <taxon>Amphibia</taxon>
        <taxon>Batrachia</taxon>
        <taxon>Anura</taxon>
        <taxon>Pelobatoidea</taxon>
        <taxon>Megophryidae</taxon>
        <taxon>Leptobrachium</taxon>
    </lineage>
</organism>
<comment type="subcellular location">
    <subcellularLocation>
        <location evidence="2">Cytoplasm</location>
        <location evidence="2">Cytoskeleton</location>
        <location evidence="2">Cilium basal body</location>
    </subcellularLocation>
    <subcellularLocation>
        <location evidence="1">Cytoplasm</location>
        <location evidence="1">Cytoskeleton</location>
        <location evidence="1">Microtubule organizing center</location>
        <location evidence="1">Centrosome</location>
        <location evidence="1">Centriole</location>
    </subcellularLocation>
</comment>
<dbReference type="InterPro" id="IPR048959">
    <property type="entry name" value="ARMC9_ARM_dom"/>
</dbReference>
<dbReference type="InterPro" id="IPR048957">
    <property type="entry name" value="ARMC9_LisH"/>
</dbReference>
<dbReference type="GO" id="GO:0060271">
    <property type="term" value="P:cilium assembly"/>
    <property type="evidence" value="ECO:0007669"/>
    <property type="project" value="InterPro"/>
</dbReference>
<dbReference type="InterPro" id="IPR011989">
    <property type="entry name" value="ARM-like"/>
</dbReference>
<evidence type="ECO:0000256" key="9">
    <source>
        <dbReference type="SAM" id="MobiDB-lite"/>
    </source>
</evidence>
<dbReference type="AlphaFoldDB" id="A0A8C5QK98"/>
<evidence type="ECO:0000256" key="8">
    <source>
        <dbReference type="ARBA" id="ARBA00054752"/>
    </source>
</evidence>
<proteinExistence type="predicted"/>
<evidence type="ECO:0000256" key="5">
    <source>
        <dbReference type="ARBA" id="ARBA00022794"/>
    </source>
</evidence>
<dbReference type="OrthoDB" id="538223at2759"/>
<dbReference type="InterPro" id="IPR040369">
    <property type="entry name" value="ARMC9"/>
</dbReference>
<feature type="compositionally biased region" description="Polar residues" evidence="9">
    <location>
        <begin position="756"/>
        <end position="774"/>
    </location>
</feature>
<dbReference type="Pfam" id="PF21051">
    <property type="entry name" value="ARMC9_LisH"/>
    <property type="match status" value="1"/>
</dbReference>
<dbReference type="GO" id="GO:0097542">
    <property type="term" value="C:ciliary tip"/>
    <property type="evidence" value="ECO:0007669"/>
    <property type="project" value="TreeGrafter"/>
</dbReference>
<accession>A0A8C5QK98</accession>
<evidence type="ECO:0000256" key="6">
    <source>
        <dbReference type="ARBA" id="ARBA00023212"/>
    </source>
</evidence>
<reference evidence="12" key="2">
    <citation type="submission" date="2025-09" db="UniProtKB">
        <authorList>
            <consortium name="Ensembl"/>
        </authorList>
    </citation>
    <scope>IDENTIFICATION</scope>
</reference>
<dbReference type="SUPFAM" id="SSF48371">
    <property type="entry name" value="ARM repeat"/>
    <property type="match status" value="1"/>
</dbReference>
<keyword evidence="13" id="KW-1185">Reference proteome</keyword>
<dbReference type="Pfam" id="PF23138">
    <property type="entry name" value="CTLH_Armc9"/>
    <property type="match status" value="1"/>
</dbReference>
<dbReference type="Ensembl" id="ENSLLET00000040316.1">
    <property type="protein sequence ID" value="ENSLLEP00000038780.1"/>
    <property type="gene ID" value="ENSLLEG00000024040.1"/>
</dbReference>
<feature type="domain" description="ARMC9 CTLH-like" evidence="11">
    <location>
        <begin position="58"/>
        <end position="188"/>
    </location>
</feature>
<evidence type="ECO:0000259" key="10">
    <source>
        <dbReference type="Pfam" id="PF21050"/>
    </source>
</evidence>
<dbReference type="InterPro" id="IPR006594">
    <property type="entry name" value="LisH"/>
</dbReference>
<evidence type="ECO:0000256" key="1">
    <source>
        <dbReference type="ARBA" id="ARBA00004114"/>
    </source>
</evidence>
<dbReference type="Gene3D" id="1.25.10.10">
    <property type="entry name" value="Leucine-rich Repeat Variant"/>
    <property type="match status" value="1"/>
</dbReference>
<evidence type="ECO:0000259" key="11">
    <source>
        <dbReference type="Pfam" id="PF23138"/>
    </source>
</evidence>
<protein>
    <recommendedName>
        <fullName evidence="3">LisH domain-containing protein ARMC9</fullName>
    </recommendedName>
</protein>
<evidence type="ECO:0000256" key="7">
    <source>
        <dbReference type="ARBA" id="ARBA00023273"/>
    </source>
</evidence>
<keyword evidence="6" id="KW-0206">Cytoskeleton</keyword>
<reference evidence="12" key="1">
    <citation type="submission" date="2025-08" db="UniProtKB">
        <authorList>
            <consortium name="Ensembl"/>
        </authorList>
    </citation>
    <scope>IDENTIFICATION</scope>
</reference>
<dbReference type="PROSITE" id="PS50896">
    <property type="entry name" value="LISH"/>
    <property type="match status" value="1"/>
</dbReference>
<evidence type="ECO:0000256" key="2">
    <source>
        <dbReference type="ARBA" id="ARBA00004120"/>
    </source>
</evidence>
<feature type="domain" description="LisH" evidence="10">
    <location>
        <begin position="464"/>
        <end position="582"/>
    </location>
</feature>
<dbReference type="Proteomes" id="UP000694569">
    <property type="component" value="Unplaced"/>
</dbReference>
<dbReference type="InterPro" id="IPR016024">
    <property type="entry name" value="ARM-type_fold"/>
</dbReference>
<evidence type="ECO:0000313" key="12">
    <source>
        <dbReference type="Ensembl" id="ENSLLEP00000038780.1"/>
    </source>
</evidence>
<dbReference type="PANTHER" id="PTHR14881">
    <property type="entry name" value="LISH DOMAIN-CONTAINING PROTEIN ARMC9"/>
    <property type="match status" value="1"/>
</dbReference>
<keyword evidence="4" id="KW-0963">Cytoplasm</keyword>
<dbReference type="FunFam" id="1.25.10.10:FF:000124">
    <property type="entry name" value="lisH domain-containing protein ARMC9 isoform X1"/>
    <property type="match status" value="1"/>
</dbReference>
<gene>
    <name evidence="12" type="primary">ARMC9</name>
</gene>
<dbReference type="GO" id="GO:0005814">
    <property type="term" value="C:centriole"/>
    <property type="evidence" value="ECO:0007669"/>
    <property type="project" value="UniProtKB-SubCell"/>
</dbReference>
<dbReference type="GO" id="GO:0036064">
    <property type="term" value="C:ciliary basal body"/>
    <property type="evidence" value="ECO:0007669"/>
    <property type="project" value="InterPro"/>
</dbReference>